<sequence>MPTDMQPDKEASNHNYALTSDAIPEPPLRTIPEKLHAKDMMVGDLLAATDNLESLSISPRKISKELADHSEEPAVVTSKVAEDLKEIQNCNNDHANEVLISTHSKTGMKIARGIASGPLRPALKSGASKSPKLVKSVIINPEATIFPTRYTPLENVPHHEYTTAEKRHKRSSYNRSSRLYKSSTWASPDGYEKINTSHFRTNWAMYCRMHRVMDRLEAKSSSQATVKVNRRLPKMHYAERPIRQLPRYSRGVHDIMPNYGWNLQPIGNPDRERSTLRTATLRSPQGYERQFRMLTDRNMDYWEGGGQWSRYLTPYMGRNGWGWGPR</sequence>
<protein>
    <submittedName>
        <fullName evidence="2">Uncharacterized protein</fullName>
    </submittedName>
</protein>
<feature type="region of interest" description="Disordered" evidence="1">
    <location>
        <begin position="1"/>
        <end position="27"/>
    </location>
</feature>
<keyword evidence="3" id="KW-1185">Reference proteome</keyword>
<organism evidence="2 3">
    <name type="scientific">Exserohilum turcicum (strain 28A)</name>
    <name type="common">Northern leaf blight fungus</name>
    <name type="synonym">Setosphaeria turcica</name>
    <dbReference type="NCBI Taxonomy" id="671987"/>
    <lineage>
        <taxon>Eukaryota</taxon>
        <taxon>Fungi</taxon>
        <taxon>Dikarya</taxon>
        <taxon>Ascomycota</taxon>
        <taxon>Pezizomycotina</taxon>
        <taxon>Dothideomycetes</taxon>
        <taxon>Pleosporomycetidae</taxon>
        <taxon>Pleosporales</taxon>
        <taxon>Pleosporineae</taxon>
        <taxon>Pleosporaceae</taxon>
        <taxon>Exserohilum</taxon>
    </lineage>
</organism>
<reference evidence="2 3" key="2">
    <citation type="journal article" date="2013" name="PLoS Genet.">
        <title>Comparative genome structure, secondary metabolite, and effector coding capacity across Cochliobolus pathogens.</title>
        <authorList>
            <person name="Condon B.J."/>
            <person name="Leng Y."/>
            <person name="Wu D."/>
            <person name="Bushley K.E."/>
            <person name="Ohm R.A."/>
            <person name="Otillar R."/>
            <person name="Martin J."/>
            <person name="Schackwitz W."/>
            <person name="Grimwood J."/>
            <person name="MohdZainudin N."/>
            <person name="Xue C."/>
            <person name="Wang R."/>
            <person name="Manning V.A."/>
            <person name="Dhillon B."/>
            <person name="Tu Z.J."/>
            <person name="Steffenson B.J."/>
            <person name="Salamov A."/>
            <person name="Sun H."/>
            <person name="Lowry S."/>
            <person name="LaButti K."/>
            <person name="Han J."/>
            <person name="Copeland A."/>
            <person name="Lindquist E."/>
            <person name="Barry K."/>
            <person name="Schmutz J."/>
            <person name="Baker S.E."/>
            <person name="Ciuffetti L.M."/>
            <person name="Grigoriev I.V."/>
            <person name="Zhong S."/>
            <person name="Turgeon B.G."/>
        </authorList>
    </citation>
    <scope>NUCLEOTIDE SEQUENCE [LARGE SCALE GENOMIC DNA]</scope>
    <source>
        <strain evidence="3">28A</strain>
    </source>
</reference>
<reference evidence="2 3" key="1">
    <citation type="journal article" date="2012" name="PLoS Pathog.">
        <title>Diverse lifestyles and strategies of plant pathogenesis encoded in the genomes of eighteen Dothideomycetes fungi.</title>
        <authorList>
            <person name="Ohm R.A."/>
            <person name="Feau N."/>
            <person name="Henrissat B."/>
            <person name="Schoch C.L."/>
            <person name="Horwitz B.A."/>
            <person name="Barry K.W."/>
            <person name="Condon B.J."/>
            <person name="Copeland A.C."/>
            <person name="Dhillon B."/>
            <person name="Glaser F."/>
            <person name="Hesse C.N."/>
            <person name="Kosti I."/>
            <person name="LaButti K."/>
            <person name="Lindquist E.A."/>
            <person name="Lucas S."/>
            <person name="Salamov A.A."/>
            <person name="Bradshaw R.E."/>
            <person name="Ciuffetti L."/>
            <person name="Hamelin R.C."/>
            <person name="Kema G.H.J."/>
            <person name="Lawrence C."/>
            <person name="Scott J.A."/>
            <person name="Spatafora J.W."/>
            <person name="Turgeon B.G."/>
            <person name="de Wit P.J.G.M."/>
            <person name="Zhong S."/>
            <person name="Goodwin S.B."/>
            <person name="Grigoriev I.V."/>
        </authorList>
    </citation>
    <scope>NUCLEOTIDE SEQUENCE [LARGE SCALE GENOMIC DNA]</scope>
    <source>
        <strain evidence="3">28A</strain>
    </source>
</reference>
<accession>R0KU30</accession>
<feature type="compositionally biased region" description="Basic and acidic residues" evidence="1">
    <location>
        <begin position="1"/>
        <end position="12"/>
    </location>
</feature>
<dbReference type="HOGENOM" id="CLU_853020_0_0_1"/>
<evidence type="ECO:0000313" key="3">
    <source>
        <dbReference type="Proteomes" id="UP000016935"/>
    </source>
</evidence>
<gene>
    <name evidence="2" type="ORF">SETTUDRAFT_17973</name>
</gene>
<dbReference type="Proteomes" id="UP000016935">
    <property type="component" value="Unassembled WGS sequence"/>
</dbReference>
<dbReference type="GeneID" id="19401707"/>
<proteinExistence type="predicted"/>
<evidence type="ECO:0000313" key="2">
    <source>
        <dbReference type="EMBL" id="EOA91282.1"/>
    </source>
</evidence>
<dbReference type="OrthoDB" id="3674353at2759"/>
<evidence type="ECO:0000256" key="1">
    <source>
        <dbReference type="SAM" id="MobiDB-lite"/>
    </source>
</evidence>
<dbReference type="RefSeq" id="XP_008020028.1">
    <property type="nucleotide sequence ID" value="XM_008021837.1"/>
</dbReference>
<dbReference type="EMBL" id="KB908481">
    <property type="protein sequence ID" value="EOA91282.1"/>
    <property type="molecule type" value="Genomic_DNA"/>
</dbReference>
<dbReference type="AlphaFoldDB" id="R0KU30"/>
<name>R0KU30_EXST2</name>